<dbReference type="Pfam" id="PF02604">
    <property type="entry name" value="PhdYeFM_antitox"/>
    <property type="match status" value="1"/>
</dbReference>
<protein>
    <recommendedName>
        <fullName evidence="2">Antitoxin</fullName>
    </recommendedName>
</protein>
<evidence type="ECO:0000313" key="4">
    <source>
        <dbReference type="Proteomes" id="UP000011021"/>
    </source>
</evidence>
<evidence type="ECO:0000256" key="1">
    <source>
        <dbReference type="ARBA" id="ARBA00009981"/>
    </source>
</evidence>
<dbReference type="EMBL" id="AEQP01000010">
    <property type="protein sequence ID" value="EFV94803.1"/>
    <property type="molecule type" value="Genomic_DNA"/>
</dbReference>
<dbReference type="RefSeq" id="WP_005673846.1">
    <property type="nucleotide sequence ID" value="NZ_CP146288.1"/>
</dbReference>
<dbReference type="Gene3D" id="3.40.1620.10">
    <property type="entry name" value="YefM-like domain"/>
    <property type="match status" value="1"/>
</dbReference>
<sequence>MRTITASKARQGFAELLESVDQGPVVIERQRRGVAVVMSVAEYWRLRQVDSAAQAWAPAQPEAQGTSPAGCLEEGAGAGYKVTEKAAAGMPVQREGRKRQMGTLKGQLTIPEDFDRWLEDEIQALFAGQESSEAELLHSVGKAK</sequence>
<proteinExistence type="inferred from homology"/>
<keyword evidence="4" id="KW-1185">Reference proteome</keyword>
<dbReference type="AlphaFoldDB" id="E7RXX9"/>
<dbReference type="SUPFAM" id="SSF143120">
    <property type="entry name" value="YefM-like"/>
    <property type="match status" value="1"/>
</dbReference>
<dbReference type="InterPro" id="IPR006442">
    <property type="entry name" value="Antitoxin_Phd/YefM"/>
</dbReference>
<dbReference type="Proteomes" id="UP000011021">
    <property type="component" value="Unassembled WGS sequence"/>
</dbReference>
<reference evidence="3 4" key="1">
    <citation type="submission" date="2010-12" db="EMBL/GenBank/DDBJ databases">
        <authorList>
            <person name="Muzny D."/>
            <person name="Qin X."/>
            <person name="Deng J."/>
            <person name="Jiang H."/>
            <person name="Liu Y."/>
            <person name="Qu J."/>
            <person name="Song X.-Z."/>
            <person name="Zhang L."/>
            <person name="Thornton R."/>
            <person name="Coyle M."/>
            <person name="Francisco L."/>
            <person name="Jackson L."/>
            <person name="Javaid M."/>
            <person name="Korchina V."/>
            <person name="Kovar C."/>
            <person name="Mata R."/>
            <person name="Mathew T."/>
            <person name="Ngo R."/>
            <person name="Nguyen L."/>
            <person name="Nguyen N."/>
            <person name="Okwuonu G."/>
            <person name="Ongeri F."/>
            <person name="Pham C."/>
            <person name="Simmons D."/>
            <person name="Wilczek-Boney K."/>
            <person name="Hale W."/>
            <person name="Jakkamsetti A."/>
            <person name="Pham P."/>
            <person name="Ruth R."/>
            <person name="San Lucas F."/>
            <person name="Warren J."/>
            <person name="Zhang J."/>
            <person name="Zhao Z."/>
            <person name="Zhou C."/>
            <person name="Zhu D."/>
            <person name="Lee S."/>
            <person name="Bess C."/>
            <person name="Blankenburg K."/>
            <person name="Forbes L."/>
            <person name="Fu Q."/>
            <person name="Gubbala S."/>
            <person name="Hirani K."/>
            <person name="Jayaseelan J.C."/>
            <person name="Lara F."/>
            <person name="Munidasa M."/>
            <person name="Palculict T."/>
            <person name="Patil S."/>
            <person name="Pu L.-L."/>
            <person name="Saada N."/>
            <person name="Tang L."/>
            <person name="Weissenberger G."/>
            <person name="Zhu Y."/>
            <person name="Hemphill L."/>
            <person name="Shang Y."/>
            <person name="Youmans B."/>
            <person name="Ayvaz T."/>
            <person name="Ross M."/>
            <person name="Santibanez J."/>
            <person name="Aqrawi P."/>
            <person name="Gross S."/>
            <person name="Joshi V."/>
            <person name="Fowler G."/>
            <person name="Nazareth L."/>
            <person name="Reid J."/>
            <person name="Worley K."/>
            <person name="Petrosino J."/>
            <person name="Highlander S."/>
            <person name="Gibbs R."/>
        </authorList>
    </citation>
    <scope>NUCLEOTIDE SEQUENCE [LARGE SCALE GENOMIC DNA]</scope>
    <source>
        <strain evidence="3 4">ATCC 51599</strain>
    </source>
</reference>
<dbReference type="eggNOG" id="COG2161">
    <property type="taxonomic scope" value="Bacteria"/>
</dbReference>
<dbReference type="STRING" id="887898.HMPREF0551_1550"/>
<name>E7RXX9_9BURK</name>
<organism evidence="3 4">
    <name type="scientific">Lautropia mirabilis ATCC 51599</name>
    <dbReference type="NCBI Taxonomy" id="887898"/>
    <lineage>
        <taxon>Bacteria</taxon>
        <taxon>Pseudomonadati</taxon>
        <taxon>Pseudomonadota</taxon>
        <taxon>Betaproteobacteria</taxon>
        <taxon>Burkholderiales</taxon>
        <taxon>Burkholderiaceae</taxon>
        <taxon>Lautropia</taxon>
    </lineage>
</organism>
<comment type="function">
    <text evidence="2">Antitoxin component of a type II toxin-antitoxin (TA) system.</text>
</comment>
<accession>E7RXX9</accession>
<gene>
    <name evidence="3" type="ORF">HMPREF0551_1550</name>
</gene>
<dbReference type="NCBIfam" id="TIGR01552">
    <property type="entry name" value="phd_fam"/>
    <property type="match status" value="1"/>
</dbReference>
<dbReference type="HOGENOM" id="CLU_1794071_0_0_4"/>
<comment type="similarity">
    <text evidence="1 2">Belongs to the phD/YefM antitoxin family.</text>
</comment>
<dbReference type="InterPro" id="IPR036165">
    <property type="entry name" value="YefM-like_sf"/>
</dbReference>
<comment type="caution">
    <text evidence="3">The sequence shown here is derived from an EMBL/GenBank/DDBJ whole genome shotgun (WGS) entry which is preliminary data.</text>
</comment>
<evidence type="ECO:0000313" key="3">
    <source>
        <dbReference type="EMBL" id="EFV94803.1"/>
    </source>
</evidence>
<evidence type="ECO:0000256" key="2">
    <source>
        <dbReference type="RuleBase" id="RU362080"/>
    </source>
</evidence>